<name>A0A1D2MBI8_ORCCI</name>
<keyword evidence="4" id="KW-1133">Transmembrane helix</keyword>
<evidence type="ECO:0000256" key="4">
    <source>
        <dbReference type="SAM" id="Phobius"/>
    </source>
</evidence>
<dbReference type="InterPro" id="IPR002223">
    <property type="entry name" value="Kunitz_BPTI"/>
</dbReference>
<feature type="domain" description="BPTI/Kunitz inhibitor" evidence="5">
    <location>
        <begin position="39"/>
        <end position="89"/>
    </location>
</feature>
<dbReference type="EMBL" id="LJIJ01002020">
    <property type="protein sequence ID" value="ODM90355.1"/>
    <property type="molecule type" value="Genomic_DNA"/>
</dbReference>
<dbReference type="PANTHER" id="PTHR10083:SF374">
    <property type="entry name" value="BPTI_KUNITZ INHIBITOR DOMAIN-CONTAINING PROTEIN"/>
    <property type="match status" value="1"/>
</dbReference>
<dbReference type="InterPro" id="IPR050098">
    <property type="entry name" value="TFPI/VKTCI-like"/>
</dbReference>
<keyword evidence="7" id="KW-1185">Reference proteome</keyword>
<evidence type="ECO:0000256" key="3">
    <source>
        <dbReference type="ARBA" id="ARBA00023157"/>
    </source>
</evidence>
<protein>
    <submittedName>
        <fullName evidence="6">Early lactation protein</fullName>
    </submittedName>
</protein>
<gene>
    <name evidence="6" type="ORF">Ocin01_16327</name>
</gene>
<evidence type="ECO:0000256" key="2">
    <source>
        <dbReference type="ARBA" id="ARBA00022900"/>
    </source>
</evidence>
<dbReference type="PROSITE" id="PS50279">
    <property type="entry name" value="BPTI_KUNITZ_2"/>
    <property type="match status" value="1"/>
</dbReference>
<keyword evidence="3" id="KW-1015">Disulfide bond</keyword>
<keyword evidence="4" id="KW-0472">Membrane</keyword>
<dbReference type="InterPro" id="IPR036880">
    <property type="entry name" value="Kunitz_BPTI_sf"/>
</dbReference>
<feature type="transmembrane region" description="Helical" evidence="4">
    <location>
        <begin position="12"/>
        <end position="32"/>
    </location>
</feature>
<dbReference type="Pfam" id="PF00014">
    <property type="entry name" value="Kunitz_BPTI"/>
    <property type="match status" value="1"/>
</dbReference>
<dbReference type="PROSITE" id="PS00280">
    <property type="entry name" value="BPTI_KUNITZ_1"/>
    <property type="match status" value="1"/>
</dbReference>
<comment type="caution">
    <text evidence="6">The sequence shown here is derived from an EMBL/GenBank/DDBJ whole genome shotgun (WGS) entry which is preliminary data.</text>
</comment>
<evidence type="ECO:0000256" key="1">
    <source>
        <dbReference type="ARBA" id="ARBA00022690"/>
    </source>
</evidence>
<keyword evidence="2" id="KW-0722">Serine protease inhibitor</keyword>
<dbReference type="GO" id="GO:0004867">
    <property type="term" value="F:serine-type endopeptidase inhibitor activity"/>
    <property type="evidence" value="ECO:0007669"/>
    <property type="project" value="UniProtKB-KW"/>
</dbReference>
<dbReference type="AlphaFoldDB" id="A0A1D2MBI8"/>
<keyword evidence="1" id="KW-0646">Protease inhibitor</keyword>
<accession>A0A1D2MBI8</accession>
<proteinExistence type="predicted"/>
<dbReference type="PANTHER" id="PTHR10083">
    <property type="entry name" value="KUNITZ-TYPE PROTEASE INHIBITOR-RELATED"/>
    <property type="match status" value="1"/>
</dbReference>
<dbReference type="OrthoDB" id="4473401at2759"/>
<sequence>MNEFGGVNKERRWISGCSIVIFVIWILVGHSAHGRPSFCLKPPARGNCTDNLLKYFYLPAEDTCKIFLWGGCAVNKNVFDDFNACMSACSRNNGTESSEESLEDDNEGEPLSEIFPLIPTGADIAGKKLHCMSVLS</sequence>
<evidence type="ECO:0000313" key="6">
    <source>
        <dbReference type="EMBL" id="ODM90355.1"/>
    </source>
</evidence>
<dbReference type="STRING" id="48709.A0A1D2MBI8"/>
<evidence type="ECO:0000259" key="5">
    <source>
        <dbReference type="PROSITE" id="PS50279"/>
    </source>
</evidence>
<dbReference type="Gene3D" id="4.10.410.10">
    <property type="entry name" value="Pancreatic trypsin inhibitor Kunitz domain"/>
    <property type="match status" value="1"/>
</dbReference>
<dbReference type="SUPFAM" id="SSF57362">
    <property type="entry name" value="BPTI-like"/>
    <property type="match status" value="1"/>
</dbReference>
<dbReference type="SMART" id="SM00131">
    <property type="entry name" value="KU"/>
    <property type="match status" value="1"/>
</dbReference>
<organism evidence="6 7">
    <name type="scientific">Orchesella cincta</name>
    <name type="common">Springtail</name>
    <name type="synonym">Podura cincta</name>
    <dbReference type="NCBI Taxonomy" id="48709"/>
    <lineage>
        <taxon>Eukaryota</taxon>
        <taxon>Metazoa</taxon>
        <taxon>Ecdysozoa</taxon>
        <taxon>Arthropoda</taxon>
        <taxon>Hexapoda</taxon>
        <taxon>Collembola</taxon>
        <taxon>Entomobryomorpha</taxon>
        <taxon>Entomobryoidea</taxon>
        <taxon>Orchesellidae</taxon>
        <taxon>Orchesellinae</taxon>
        <taxon>Orchesella</taxon>
    </lineage>
</organism>
<dbReference type="InterPro" id="IPR020901">
    <property type="entry name" value="Prtase_inh_Kunz-CS"/>
</dbReference>
<dbReference type="GO" id="GO:0005615">
    <property type="term" value="C:extracellular space"/>
    <property type="evidence" value="ECO:0007669"/>
    <property type="project" value="TreeGrafter"/>
</dbReference>
<reference evidence="6 7" key="1">
    <citation type="journal article" date="2016" name="Genome Biol. Evol.">
        <title>Gene Family Evolution Reflects Adaptation to Soil Environmental Stressors in the Genome of the Collembolan Orchesella cincta.</title>
        <authorList>
            <person name="Faddeeva-Vakhrusheva A."/>
            <person name="Derks M.F."/>
            <person name="Anvar S.Y."/>
            <person name="Agamennone V."/>
            <person name="Suring W."/>
            <person name="Smit S."/>
            <person name="van Straalen N.M."/>
            <person name="Roelofs D."/>
        </authorList>
    </citation>
    <scope>NUCLEOTIDE SEQUENCE [LARGE SCALE GENOMIC DNA]</scope>
    <source>
        <tissue evidence="6">Mixed pool</tissue>
    </source>
</reference>
<evidence type="ECO:0000313" key="7">
    <source>
        <dbReference type="Proteomes" id="UP000094527"/>
    </source>
</evidence>
<dbReference type="Proteomes" id="UP000094527">
    <property type="component" value="Unassembled WGS sequence"/>
</dbReference>
<keyword evidence="4" id="KW-0812">Transmembrane</keyword>